<accession>A0A385TTM8</accession>
<dbReference type="EMBL" id="CP032412">
    <property type="protein sequence ID" value="AYB47149.1"/>
    <property type="molecule type" value="Genomic_DNA"/>
</dbReference>
<dbReference type="KEGG" id="plw:D5F53_29325"/>
<dbReference type="AlphaFoldDB" id="A0A385TTM8"/>
<dbReference type="Proteomes" id="UP000266552">
    <property type="component" value="Chromosome"/>
</dbReference>
<name>A0A385TTM8_PAELA</name>
<sequence length="64" mass="7427">MLTAEKVNRFSTETYQNYPGIEVINIKYQGDESSFTKSMTLAEAKSFVRELQEVIDEFEPMEGR</sequence>
<evidence type="ECO:0000313" key="1">
    <source>
        <dbReference type="EMBL" id="AYB47149.1"/>
    </source>
</evidence>
<evidence type="ECO:0000313" key="2">
    <source>
        <dbReference type="Proteomes" id="UP000266552"/>
    </source>
</evidence>
<protein>
    <submittedName>
        <fullName evidence="1">Uncharacterized protein</fullName>
    </submittedName>
</protein>
<organism evidence="1 2">
    <name type="scientific">Paenibacillus lautus</name>
    <name type="common">Bacillus lautus</name>
    <dbReference type="NCBI Taxonomy" id="1401"/>
    <lineage>
        <taxon>Bacteria</taxon>
        <taxon>Bacillati</taxon>
        <taxon>Bacillota</taxon>
        <taxon>Bacilli</taxon>
        <taxon>Bacillales</taxon>
        <taxon>Paenibacillaceae</taxon>
        <taxon>Paenibacillus</taxon>
    </lineage>
</organism>
<proteinExistence type="predicted"/>
<reference evidence="1 2" key="1">
    <citation type="submission" date="2018-09" db="EMBL/GenBank/DDBJ databases">
        <title>Genome Sequence of Paenibacillus lautus Strain E7593-69, Azo Dye-Degrading Bacteria, Isolated from Commercial Tattoo Inks.</title>
        <authorList>
            <person name="Nho S.W."/>
            <person name="Kim S.-J."/>
            <person name="Kweon O."/>
            <person name="Cerniglia C.E."/>
        </authorList>
    </citation>
    <scope>NUCLEOTIDE SEQUENCE [LARGE SCALE GENOMIC DNA]</scope>
    <source>
        <strain evidence="1 2">E7593-69</strain>
    </source>
</reference>
<dbReference type="RefSeq" id="WP_119850638.1">
    <property type="nucleotide sequence ID" value="NZ_CP032412.1"/>
</dbReference>
<keyword evidence="2" id="KW-1185">Reference proteome</keyword>
<gene>
    <name evidence="1" type="ORF">D5F53_29325</name>
</gene>